<comment type="caution">
    <text evidence="17">The sequence shown here is derived from an EMBL/GenBank/DDBJ whole genome shotgun (WGS) entry which is preliminary data.</text>
</comment>
<dbReference type="RefSeq" id="WP_177715202.1">
    <property type="nucleotide sequence ID" value="NZ_JACRSQ010000001.1"/>
</dbReference>
<dbReference type="GO" id="GO:0005737">
    <property type="term" value="C:cytoplasm"/>
    <property type="evidence" value="ECO:0007669"/>
    <property type="project" value="UniProtKB-SubCell"/>
</dbReference>
<dbReference type="Proteomes" id="UP000657006">
    <property type="component" value="Unassembled WGS sequence"/>
</dbReference>
<comment type="domain">
    <text evidence="12">Consists of 3 domains; the N-terminus binds the ribosome, the middle domain has PPIase activity, while the C-terminus has intrinsic chaperone activity on its own.</text>
</comment>
<evidence type="ECO:0000256" key="11">
    <source>
        <dbReference type="ARBA" id="ARBA00029986"/>
    </source>
</evidence>
<evidence type="ECO:0000256" key="15">
    <source>
        <dbReference type="SAM" id="Coils"/>
    </source>
</evidence>
<dbReference type="PANTHER" id="PTHR30560">
    <property type="entry name" value="TRIGGER FACTOR CHAPERONE AND PEPTIDYL-PROLYL CIS/TRANS ISOMERASE"/>
    <property type="match status" value="1"/>
</dbReference>
<evidence type="ECO:0000256" key="9">
    <source>
        <dbReference type="ARBA" id="ARBA00023306"/>
    </source>
</evidence>
<comment type="function">
    <text evidence="10 12">Involved in protein export. Acts as a chaperone by maintaining the newly synthesized protein in an open conformation. Functions as a peptidyl-prolyl cis-trans isomerase.</text>
</comment>
<dbReference type="GO" id="GO:0043022">
    <property type="term" value="F:ribosome binding"/>
    <property type="evidence" value="ECO:0007669"/>
    <property type="project" value="TreeGrafter"/>
</dbReference>
<dbReference type="PROSITE" id="PS50059">
    <property type="entry name" value="FKBP_PPIASE"/>
    <property type="match status" value="1"/>
</dbReference>
<dbReference type="InterPro" id="IPR008881">
    <property type="entry name" value="Trigger_fac_ribosome-bd_bac"/>
</dbReference>
<reference evidence="17" key="1">
    <citation type="submission" date="2020-08" db="EMBL/GenBank/DDBJ databases">
        <title>Genome public.</title>
        <authorList>
            <person name="Liu C."/>
            <person name="Sun Q."/>
        </authorList>
    </citation>
    <scope>NUCLEOTIDE SEQUENCE</scope>
    <source>
        <strain evidence="17">NSJ-32</strain>
    </source>
</reference>
<dbReference type="GO" id="GO:0044183">
    <property type="term" value="F:protein folding chaperone"/>
    <property type="evidence" value="ECO:0007669"/>
    <property type="project" value="TreeGrafter"/>
</dbReference>
<evidence type="ECO:0000256" key="14">
    <source>
        <dbReference type="RuleBase" id="RU003914"/>
    </source>
</evidence>
<evidence type="ECO:0000256" key="13">
    <source>
        <dbReference type="PROSITE-ProRule" id="PRU00277"/>
    </source>
</evidence>
<evidence type="ECO:0000256" key="1">
    <source>
        <dbReference type="ARBA" id="ARBA00000971"/>
    </source>
</evidence>
<comment type="catalytic activity">
    <reaction evidence="1 12 13">
        <text>[protein]-peptidylproline (omega=180) = [protein]-peptidylproline (omega=0)</text>
        <dbReference type="Rhea" id="RHEA:16237"/>
        <dbReference type="Rhea" id="RHEA-COMP:10747"/>
        <dbReference type="Rhea" id="RHEA-COMP:10748"/>
        <dbReference type="ChEBI" id="CHEBI:83833"/>
        <dbReference type="ChEBI" id="CHEBI:83834"/>
        <dbReference type="EC" id="5.2.1.8"/>
    </reaction>
</comment>
<evidence type="ECO:0000256" key="5">
    <source>
        <dbReference type="ARBA" id="ARBA00022618"/>
    </source>
</evidence>
<dbReference type="HAMAP" id="MF_00303">
    <property type="entry name" value="Trigger_factor_Tig"/>
    <property type="match status" value="1"/>
</dbReference>
<keyword evidence="6 12" id="KW-0697">Rotamase</keyword>
<dbReference type="Gene3D" id="3.30.70.1050">
    <property type="entry name" value="Trigger factor ribosome-binding domain"/>
    <property type="match status" value="1"/>
</dbReference>
<dbReference type="InterPro" id="IPR046357">
    <property type="entry name" value="PPIase_dom_sf"/>
</dbReference>
<proteinExistence type="inferred from homology"/>
<dbReference type="PIRSF" id="PIRSF003095">
    <property type="entry name" value="Trigger_factor"/>
    <property type="match status" value="1"/>
</dbReference>
<protein>
    <recommendedName>
        <fullName evidence="4 12">Trigger factor</fullName>
        <shortName evidence="12">TF</shortName>
        <ecNumber evidence="3 12">5.2.1.8</ecNumber>
    </recommendedName>
    <alternativeName>
        <fullName evidence="11 12">PPIase</fullName>
    </alternativeName>
</protein>
<evidence type="ECO:0000259" key="16">
    <source>
        <dbReference type="PROSITE" id="PS50059"/>
    </source>
</evidence>
<dbReference type="AlphaFoldDB" id="A0A926DQL0"/>
<feature type="coiled-coil region" evidence="15">
    <location>
        <begin position="386"/>
        <end position="413"/>
    </location>
</feature>
<evidence type="ECO:0000256" key="4">
    <source>
        <dbReference type="ARBA" id="ARBA00016902"/>
    </source>
</evidence>
<evidence type="ECO:0000256" key="8">
    <source>
        <dbReference type="ARBA" id="ARBA00023235"/>
    </source>
</evidence>
<dbReference type="GO" id="GO:0043335">
    <property type="term" value="P:protein unfolding"/>
    <property type="evidence" value="ECO:0007669"/>
    <property type="project" value="TreeGrafter"/>
</dbReference>
<dbReference type="PANTHER" id="PTHR30560:SF3">
    <property type="entry name" value="TRIGGER FACTOR-LIKE PROTEIN TIG, CHLOROPLASTIC"/>
    <property type="match status" value="1"/>
</dbReference>
<evidence type="ECO:0000256" key="2">
    <source>
        <dbReference type="ARBA" id="ARBA00005464"/>
    </source>
</evidence>
<comment type="similarity">
    <text evidence="2 12 14">Belongs to the FKBP-type PPIase family. Tig subfamily.</text>
</comment>
<dbReference type="InterPro" id="IPR008880">
    <property type="entry name" value="Trigger_fac_C"/>
</dbReference>
<dbReference type="SUPFAM" id="SSF54534">
    <property type="entry name" value="FKBP-like"/>
    <property type="match status" value="1"/>
</dbReference>
<keyword evidence="18" id="KW-1185">Reference proteome</keyword>
<dbReference type="InterPro" id="IPR037041">
    <property type="entry name" value="Trigger_fac_C_sf"/>
</dbReference>
<dbReference type="Gene3D" id="3.10.50.40">
    <property type="match status" value="1"/>
</dbReference>
<comment type="subcellular location">
    <subcellularLocation>
        <location evidence="12">Cytoplasm</location>
    </subcellularLocation>
    <text evidence="12">About half TF is bound to the ribosome near the polypeptide exit tunnel while the other half is free in the cytoplasm.</text>
</comment>
<evidence type="ECO:0000313" key="18">
    <source>
        <dbReference type="Proteomes" id="UP000657006"/>
    </source>
</evidence>
<dbReference type="Gene3D" id="1.10.3120.10">
    <property type="entry name" value="Trigger factor, C-terminal domain"/>
    <property type="match status" value="1"/>
</dbReference>
<keyword evidence="15" id="KW-0175">Coiled coil</keyword>
<evidence type="ECO:0000256" key="10">
    <source>
        <dbReference type="ARBA" id="ARBA00024849"/>
    </source>
</evidence>
<evidence type="ECO:0000256" key="12">
    <source>
        <dbReference type="HAMAP-Rule" id="MF_00303"/>
    </source>
</evidence>
<keyword evidence="5 12" id="KW-0132">Cell division</keyword>
<evidence type="ECO:0000256" key="6">
    <source>
        <dbReference type="ARBA" id="ARBA00023110"/>
    </source>
</evidence>
<accession>A0A926DQL0</accession>
<dbReference type="InterPro" id="IPR001179">
    <property type="entry name" value="PPIase_FKBP_dom"/>
</dbReference>
<name>A0A926DQL0_9FIRM</name>
<dbReference type="InterPro" id="IPR005215">
    <property type="entry name" value="Trig_fac"/>
</dbReference>
<keyword evidence="9 12" id="KW-0131">Cell cycle</keyword>
<evidence type="ECO:0000313" key="17">
    <source>
        <dbReference type="EMBL" id="MBC8542017.1"/>
    </source>
</evidence>
<keyword evidence="8 12" id="KW-0413">Isomerase</keyword>
<dbReference type="InterPro" id="IPR036611">
    <property type="entry name" value="Trigger_fac_ribosome-bd_sf"/>
</dbReference>
<dbReference type="Pfam" id="PF05697">
    <property type="entry name" value="Trigger_N"/>
    <property type="match status" value="1"/>
</dbReference>
<dbReference type="EMBL" id="JACRSQ010000001">
    <property type="protein sequence ID" value="MBC8542017.1"/>
    <property type="molecule type" value="Genomic_DNA"/>
</dbReference>
<dbReference type="FunFam" id="3.10.50.40:FF:000001">
    <property type="entry name" value="Trigger factor"/>
    <property type="match status" value="1"/>
</dbReference>
<keyword evidence="7 12" id="KW-0143">Chaperone</keyword>
<dbReference type="Pfam" id="PF05698">
    <property type="entry name" value="Trigger_C"/>
    <property type="match status" value="1"/>
</dbReference>
<dbReference type="SUPFAM" id="SSF109998">
    <property type="entry name" value="Triger factor/SurA peptide-binding domain-like"/>
    <property type="match status" value="1"/>
</dbReference>
<dbReference type="SUPFAM" id="SSF102735">
    <property type="entry name" value="Trigger factor ribosome-binding domain"/>
    <property type="match status" value="1"/>
</dbReference>
<evidence type="ECO:0000256" key="7">
    <source>
        <dbReference type="ARBA" id="ARBA00023186"/>
    </source>
</evidence>
<organism evidence="17 18">
    <name type="scientific">Bianquea renquensis</name>
    <dbReference type="NCBI Taxonomy" id="2763661"/>
    <lineage>
        <taxon>Bacteria</taxon>
        <taxon>Bacillati</taxon>
        <taxon>Bacillota</taxon>
        <taxon>Clostridia</taxon>
        <taxon>Eubacteriales</taxon>
        <taxon>Bianqueaceae</taxon>
        <taxon>Bianquea</taxon>
    </lineage>
</organism>
<feature type="domain" description="PPIase FKBP-type" evidence="16">
    <location>
        <begin position="163"/>
        <end position="248"/>
    </location>
</feature>
<dbReference type="NCBIfam" id="TIGR00115">
    <property type="entry name" value="tig"/>
    <property type="match status" value="1"/>
</dbReference>
<evidence type="ECO:0000256" key="3">
    <source>
        <dbReference type="ARBA" id="ARBA00013194"/>
    </source>
</evidence>
<dbReference type="EC" id="5.2.1.8" evidence="3 12"/>
<dbReference type="GO" id="GO:0003755">
    <property type="term" value="F:peptidyl-prolyl cis-trans isomerase activity"/>
    <property type="evidence" value="ECO:0007669"/>
    <property type="project" value="UniProtKB-UniRule"/>
</dbReference>
<dbReference type="Pfam" id="PF00254">
    <property type="entry name" value="FKBP_C"/>
    <property type="match status" value="1"/>
</dbReference>
<dbReference type="GO" id="GO:0051301">
    <property type="term" value="P:cell division"/>
    <property type="evidence" value="ECO:0007669"/>
    <property type="project" value="UniProtKB-KW"/>
</dbReference>
<dbReference type="GO" id="GO:0015031">
    <property type="term" value="P:protein transport"/>
    <property type="evidence" value="ECO:0007669"/>
    <property type="project" value="UniProtKB-UniRule"/>
</dbReference>
<sequence>MSSKVEHLENNMAKVTLEIRPEVFEEAIQKVYNKNKGKIAVPGFRKGKAPRKLVERTYGREVFYEDALNEVLPDAYDSAVKELELKVVSRPEINVEKVEAGEAVVVTATVAVKPEVTLGDYKGLEVEKNPVIVTEDDVDAEIKKTAERNSRMLEVDDRPAAMDDTVTIDFEGFVDGVAFEGGKGENHDLVLGSHSFIDTFEDQLVGKKAGEECEVNVTFPEDYGQKDLAGKPAMFKVTVKKIQMKELPAIDDEFAKDVSEFDTLEEYKADVREKLTQSKQKQEDERIRRELLEKAVANAEMIIPGPMVDEQADSMIQNFANSLRYQGISMEQYMSMTGGNIASLRASVRPDAERRIKDSLVLEAIAKAENLEITDEDFEKEVADMAETYHMEVEKLRESLTDADQENIREEMKSKKAMEFLVENSKEA</sequence>
<dbReference type="InterPro" id="IPR027304">
    <property type="entry name" value="Trigger_fact/SurA_dom_sf"/>
</dbReference>
<dbReference type="GO" id="GO:0051083">
    <property type="term" value="P:'de novo' cotranslational protein folding"/>
    <property type="evidence" value="ECO:0007669"/>
    <property type="project" value="TreeGrafter"/>
</dbReference>
<gene>
    <name evidence="12" type="primary">tig</name>
    <name evidence="17" type="ORF">H8730_00435</name>
</gene>
<keyword evidence="12" id="KW-0963">Cytoplasm</keyword>